<evidence type="ECO:0000313" key="6">
    <source>
        <dbReference type="Proteomes" id="UP000830375"/>
    </source>
</evidence>
<dbReference type="Pfam" id="PF00620">
    <property type="entry name" value="RhoGAP"/>
    <property type="match status" value="1"/>
</dbReference>
<name>A0ABQ8LKL4_LABRO</name>
<dbReference type="PANTHER" id="PTHR15228:SF36">
    <property type="entry name" value="RHO GTPASE-ACTIVATING PROTEIN 24-LIKE ISOFORM X1"/>
    <property type="match status" value="1"/>
</dbReference>
<accession>A0ABQ8LKL4</accession>
<feature type="region of interest" description="Disordered" evidence="3">
    <location>
        <begin position="152"/>
        <end position="181"/>
    </location>
</feature>
<comment type="caution">
    <text evidence="5">The sequence shown here is derived from an EMBL/GenBank/DDBJ whole genome shotgun (WGS) entry which is preliminary data.</text>
</comment>
<proteinExistence type="predicted"/>
<feature type="compositionally biased region" description="Basic and acidic residues" evidence="3">
    <location>
        <begin position="155"/>
        <end position="168"/>
    </location>
</feature>
<dbReference type="InterPro" id="IPR000198">
    <property type="entry name" value="RhoGAP_dom"/>
</dbReference>
<dbReference type="Gene3D" id="1.10.555.10">
    <property type="entry name" value="Rho GTPase activation protein"/>
    <property type="match status" value="1"/>
</dbReference>
<reference evidence="5 6" key="1">
    <citation type="submission" date="2022-01" db="EMBL/GenBank/DDBJ databases">
        <title>A high-quality chromosome-level genome assembly of rohu carp, Labeo rohita.</title>
        <authorList>
            <person name="Arick M.A. II"/>
            <person name="Hsu C.-Y."/>
            <person name="Magbanua Z."/>
            <person name="Pechanova O."/>
            <person name="Grover C."/>
            <person name="Miller E."/>
            <person name="Thrash A."/>
            <person name="Ezzel L."/>
            <person name="Alam S."/>
            <person name="Benzie J."/>
            <person name="Hamilton M."/>
            <person name="Karsi A."/>
            <person name="Lawrence M.L."/>
            <person name="Peterson D.G."/>
        </authorList>
    </citation>
    <scope>NUCLEOTIDE SEQUENCE [LARGE SCALE GENOMIC DNA]</scope>
    <source>
        <strain evidence="6">BAU-BD-2019</strain>
        <tissue evidence="5">Blood</tissue>
    </source>
</reference>
<feature type="region of interest" description="Disordered" evidence="3">
    <location>
        <begin position="1"/>
        <end position="22"/>
    </location>
</feature>
<feature type="region of interest" description="Disordered" evidence="3">
    <location>
        <begin position="577"/>
        <end position="602"/>
    </location>
</feature>
<keyword evidence="1" id="KW-0343">GTPase activation</keyword>
<dbReference type="EMBL" id="JACTAM010000021">
    <property type="protein sequence ID" value="KAI2651212.1"/>
    <property type="molecule type" value="Genomic_DNA"/>
</dbReference>
<dbReference type="PANTHER" id="PTHR15228">
    <property type="entry name" value="SPERMATHECAL PHYSIOLOGY VARIANT"/>
    <property type="match status" value="1"/>
</dbReference>
<feature type="coiled-coil region" evidence="2">
    <location>
        <begin position="724"/>
        <end position="804"/>
    </location>
</feature>
<feature type="compositionally biased region" description="Basic and acidic residues" evidence="3">
    <location>
        <begin position="207"/>
        <end position="217"/>
    </location>
</feature>
<feature type="region of interest" description="Disordered" evidence="3">
    <location>
        <begin position="644"/>
        <end position="701"/>
    </location>
</feature>
<dbReference type="Proteomes" id="UP000830375">
    <property type="component" value="Unassembled WGS sequence"/>
</dbReference>
<feature type="region of interest" description="Disordered" evidence="3">
    <location>
        <begin position="535"/>
        <end position="559"/>
    </location>
</feature>
<feature type="region of interest" description="Disordered" evidence="3">
    <location>
        <begin position="200"/>
        <end position="226"/>
    </location>
</feature>
<keyword evidence="2" id="KW-0175">Coiled coil</keyword>
<gene>
    <name evidence="5" type="ORF">H4Q32_019247</name>
</gene>
<evidence type="ECO:0000256" key="1">
    <source>
        <dbReference type="ARBA" id="ARBA00022468"/>
    </source>
</evidence>
<evidence type="ECO:0000256" key="3">
    <source>
        <dbReference type="SAM" id="MobiDB-lite"/>
    </source>
</evidence>
<sequence>MRETTAPLSLMEDDDLSSAEASQETSTCRMGLTCFKSWKYNSATQKGGNRDVLVSPGSYFFLSNSCGQGEEWLKSLNKGIWIPFTGEINIPNEFPTLPFQHNSTQLWGSKKNEDCHLIWNADTSDKHAYLSWRVSVAHQQEREGASLRSLITLPADRRAGEREEESKRRGTSSSRTNKFAKHEQKGFRFSEDIGSVPVSGSLRRLKTSQDRQEKMPENKQTIQRTGSYLSHSAYRKIKRVLSFRRRVFGQRLEETVLYERRYGDHMAPLVVEQCVDFIREHGLTEVGLFRQPGQATLVKELQEAFDAGEKPSFDNSTDVHTVASLLKLYLRELPEPLVPFSRYEEFLVCGKRIPTDREKGLQDLKSLLYELPVANFNLLKYICHIQNLATVFGPNILRPKAEDPESIIGGAAVVQHLMSELIREHNLLFSRENCNPPETSSQATHPIQRHSNLVEWVHEPPAHLREPLLSKNHMVYPDQTVACPHKHSLPQNTERRGSFQSPCDKNINHLSETEQLQENSSPTSSTLIYDNYSQHSSAQESLHTRHIPTPSTPPPACSSLSKALEAGVQICMQSRSWPDMEEPSWGPEKALGGSGGSSEAQDSTLSVYDNIVTEEHGEQYIEDREAKGTASVAESSSSWSSCEIVPLDGGSGSGGAASPCNVSPRQFPSFRMDSREEELRLNSPASSSAPTDAPLSTGSSEVFLPNAPQEPLGFPASHAMQCLVAGLRQQMTRQKAEYEAKINRLEQRNKVLQGEVAGLRSTLEQQRRWVSVAEIKMRNVERARADADRRNATLQQEMEQFFETFGELNAEARKTSRIVQSF</sequence>
<keyword evidence="6" id="KW-1185">Reference proteome</keyword>
<dbReference type="PROSITE" id="PS50238">
    <property type="entry name" value="RHOGAP"/>
    <property type="match status" value="1"/>
</dbReference>
<dbReference type="InterPro" id="IPR008936">
    <property type="entry name" value="Rho_GTPase_activation_prot"/>
</dbReference>
<organism evidence="5 6">
    <name type="scientific">Labeo rohita</name>
    <name type="common">Indian major carp</name>
    <name type="synonym">Cyprinus rohita</name>
    <dbReference type="NCBI Taxonomy" id="84645"/>
    <lineage>
        <taxon>Eukaryota</taxon>
        <taxon>Metazoa</taxon>
        <taxon>Chordata</taxon>
        <taxon>Craniata</taxon>
        <taxon>Vertebrata</taxon>
        <taxon>Euteleostomi</taxon>
        <taxon>Actinopterygii</taxon>
        <taxon>Neopterygii</taxon>
        <taxon>Teleostei</taxon>
        <taxon>Ostariophysi</taxon>
        <taxon>Cypriniformes</taxon>
        <taxon>Cyprinidae</taxon>
        <taxon>Labeoninae</taxon>
        <taxon>Labeonini</taxon>
        <taxon>Labeo</taxon>
    </lineage>
</organism>
<dbReference type="SMART" id="SM00324">
    <property type="entry name" value="RhoGAP"/>
    <property type="match status" value="1"/>
</dbReference>
<feature type="compositionally biased region" description="Low complexity" evidence="3">
    <location>
        <begin position="683"/>
        <end position="696"/>
    </location>
</feature>
<feature type="domain" description="Rho-GAP" evidence="4">
    <location>
        <begin position="250"/>
        <end position="429"/>
    </location>
</feature>
<evidence type="ECO:0000259" key="4">
    <source>
        <dbReference type="PROSITE" id="PS50238"/>
    </source>
</evidence>
<dbReference type="SUPFAM" id="SSF48350">
    <property type="entry name" value="GTPase activation domain, GAP"/>
    <property type="match status" value="1"/>
</dbReference>
<evidence type="ECO:0000256" key="2">
    <source>
        <dbReference type="SAM" id="Coils"/>
    </source>
</evidence>
<protein>
    <submittedName>
        <fullName evidence="5">Rho GTPase-activating protein 24</fullName>
    </submittedName>
</protein>
<evidence type="ECO:0000313" key="5">
    <source>
        <dbReference type="EMBL" id="KAI2651212.1"/>
    </source>
</evidence>
<dbReference type="InterPro" id="IPR051025">
    <property type="entry name" value="RhoGAP"/>
</dbReference>
<feature type="region of interest" description="Disordered" evidence="3">
    <location>
        <begin position="483"/>
        <end position="506"/>
    </location>
</feature>